<feature type="region of interest" description="Disordered" evidence="9">
    <location>
        <begin position="972"/>
        <end position="992"/>
    </location>
</feature>
<evidence type="ECO:0000256" key="7">
    <source>
        <dbReference type="ARBA" id="ARBA00023026"/>
    </source>
</evidence>
<organism evidence="11 12">
    <name type="scientific">Novosphingobium cyanobacteriorum</name>
    <dbReference type="NCBI Taxonomy" id="3024215"/>
    <lineage>
        <taxon>Bacteria</taxon>
        <taxon>Pseudomonadati</taxon>
        <taxon>Pseudomonadota</taxon>
        <taxon>Alphaproteobacteria</taxon>
        <taxon>Sphingomonadales</taxon>
        <taxon>Sphingomonadaceae</taxon>
        <taxon>Novosphingobium</taxon>
    </lineage>
</organism>
<keyword evidence="12" id="KW-1185">Reference proteome</keyword>
<dbReference type="InterPro" id="IPR050557">
    <property type="entry name" value="RTX_toxin/Mannuronan_C5-epim"/>
</dbReference>
<dbReference type="RefSeq" id="WP_277280501.1">
    <property type="nucleotide sequence ID" value="NZ_JAROCY010000030.1"/>
</dbReference>
<dbReference type="CDD" id="cd11304">
    <property type="entry name" value="Cadherin_repeat"/>
    <property type="match status" value="1"/>
</dbReference>
<dbReference type="InterPro" id="IPR011049">
    <property type="entry name" value="Serralysin-like_metalloprot_C"/>
</dbReference>
<name>A0ABT6CQI6_9SPHN</name>
<evidence type="ECO:0000256" key="9">
    <source>
        <dbReference type="SAM" id="MobiDB-lite"/>
    </source>
</evidence>
<dbReference type="InterPro" id="IPR003995">
    <property type="entry name" value="RTX_toxin_determinant-A"/>
</dbReference>
<keyword evidence="6" id="KW-0677">Repeat</keyword>
<evidence type="ECO:0000256" key="5">
    <source>
        <dbReference type="ARBA" id="ARBA00022656"/>
    </source>
</evidence>
<keyword evidence="5" id="KW-0800">Toxin</keyword>
<dbReference type="Gene3D" id="2.60.40.60">
    <property type="entry name" value="Cadherins"/>
    <property type="match status" value="1"/>
</dbReference>
<dbReference type="PANTHER" id="PTHR38340">
    <property type="entry name" value="S-LAYER PROTEIN"/>
    <property type="match status" value="1"/>
</dbReference>
<dbReference type="EMBL" id="JAROCY010000030">
    <property type="protein sequence ID" value="MDF8335538.1"/>
    <property type="molecule type" value="Genomic_DNA"/>
</dbReference>
<evidence type="ECO:0000256" key="1">
    <source>
        <dbReference type="ARBA" id="ARBA00001913"/>
    </source>
</evidence>
<gene>
    <name evidence="11" type="ORF">POM99_20215</name>
</gene>
<dbReference type="InterPro" id="IPR029062">
    <property type="entry name" value="Class_I_gatase-like"/>
</dbReference>
<accession>A0ABT6CQI6</accession>
<proteinExistence type="predicted"/>
<dbReference type="SUPFAM" id="SSF49313">
    <property type="entry name" value="Cadherin-like"/>
    <property type="match status" value="1"/>
</dbReference>
<dbReference type="InterPro" id="IPR011330">
    <property type="entry name" value="Glyco_hydro/deAcase_b/a-brl"/>
</dbReference>
<dbReference type="Gene3D" id="3.40.50.880">
    <property type="match status" value="1"/>
</dbReference>
<dbReference type="Gene3D" id="3.20.20.370">
    <property type="entry name" value="Glycoside hydrolase/deacetylase"/>
    <property type="match status" value="1"/>
</dbReference>
<keyword evidence="4" id="KW-0964">Secreted</keyword>
<dbReference type="Pfam" id="PF00028">
    <property type="entry name" value="Cadherin"/>
    <property type="match status" value="1"/>
</dbReference>
<dbReference type="Pfam" id="PF00353">
    <property type="entry name" value="HemolysinCabind"/>
    <property type="match status" value="2"/>
</dbReference>
<dbReference type="PANTHER" id="PTHR38340:SF1">
    <property type="entry name" value="S-LAYER PROTEIN"/>
    <property type="match status" value="1"/>
</dbReference>
<dbReference type="Pfam" id="PF08548">
    <property type="entry name" value="Peptidase_M10_C"/>
    <property type="match status" value="1"/>
</dbReference>
<evidence type="ECO:0000256" key="4">
    <source>
        <dbReference type="ARBA" id="ARBA00022525"/>
    </source>
</evidence>
<keyword evidence="8" id="KW-0472">Membrane</keyword>
<evidence type="ECO:0000256" key="3">
    <source>
        <dbReference type="ARBA" id="ARBA00004613"/>
    </source>
</evidence>
<evidence type="ECO:0000313" key="12">
    <source>
        <dbReference type="Proteomes" id="UP001222770"/>
    </source>
</evidence>
<dbReference type="SUPFAM" id="SSF51120">
    <property type="entry name" value="beta-Roll"/>
    <property type="match status" value="1"/>
</dbReference>
<evidence type="ECO:0000313" key="11">
    <source>
        <dbReference type="EMBL" id="MDF8335538.1"/>
    </source>
</evidence>
<evidence type="ECO:0000256" key="8">
    <source>
        <dbReference type="ARBA" id="ARBA00023136"/>
    </source>
</evidence>
<keyword evidence="7" id="KW-0843">Virulence</keyword>
<dbReference type="PRINTS" id="PR00313">
    <property type="entry name" value="CABNDNGRPT"/>
</dbReference>
<dbReference type="Gene3D" id="2.150.10.10">
    <property type="entry name" value="Serralysin-like metalloprotease, C-terminal"/>
    <property type="match status" value="1"/>
</dbReference>
<dbReference type="PRINTS" id="PR01488">
    <property type="entry name" value="RTXTOXINA"/>
</dbReference>
<comment type="caution">
    <text evidence="11">The sequence shown here is derived from an EMBL/GenBank/DDBJ whole genome shotgun (WGS) entry which is preliminary data.</text>
</comment>
<reference evidence="11 12" key="1">
    <citation type="submission" date="2023-03" db="EMBL/GenBank/DDBJ databases">
        <title>Novosphingobium cyanobacteriorum sp. nov., isolated from a eutrophic reservoir during the Microcystis bloom period.</title>
        <authorList>
            <person name="Kang M."/>
            <person name="Le V."/>
            <person name="Ko S.-R."/>
            <person name="Lee S.-A."/>
            <person name="Ahn C.-Y."/>
        </authorList>
    </citation>
    <scope>NUCLEOTIDE SEQUENCE [LARGE SCALE GENOMIC DNA]</scope>
    <source>
        <strain evidence="11 12">HBC54</strain>
    </source>
</reference>
<evidence type="ECO:0000256" key="6">
    <source>
        <dbReference type="ARBA" id="ARBA00022737"/>
    </source>
</evidence>
<evidence type="ECO:0000259" key="10">
    <source>
        <dbReference type="PROSITE" id="PS50268"/>
    </source>
</evidence>
<dbReference type="PROSITE" id="PS50268">
    <property type="entry name" value="CADHERIN_2"/>
    <property type="match status" value="1"/>
</dbReference>
<sequence>MIVDGSLSDWTSADRIDSGLPSGYAIFAKSDGDGFVFAMQSPTAIGEGTTAWLNTDRNSTTGFQIFGFAGGAEFNVNVGADGQVSLYSGDAGQTLVKSGLEAAWSADRTVVEFKVAKADIGTPSAIDTLYDINNNVFLPGNFSSKPFTVYNETDIVPAADQRIAIVYSETTAKNYFGDMAYSQLFMAAQSQATQAGIPFDILQESDLTSLATLAKYDTLVFPSFRNVEVSQVDQIANTLEQATRQFGIGLVAAGEFMTNDQNNNALAGDSYARMKSLFDATRVDGGTGDVTLTATDASGKILDGYGNGELIRQYTNVGWNAFASVSGTGSTIATETIAGQSYSAALATQTGGRNVLFSSAAVMADNNLLQKAIDYSVNGTETLSLALRMTRQSGITATRVDMDQSQEQFEVKPDDGSPGVYDKLIPIVSDWKAKYGFVGSYYLNVGNDPANGATTDWAVSLPYYKALIERGNELGSHSYTHPENTNLLTDQQLQFEFADSKSVLQQQLSAYLGSTYNITGAAIPGNPESLATAQKILQYYNYITGGYSGVGAGYPNAFGYLNPTQANSGSYYFAPNIMSDFTLIEFQKKTIAQASAEWAKQFSEVTSHGAAPIVLWTWHDYGAAAWNSDGPSPYSTQMFTDFIAMASNADMEFVTLGDLAQRMNAFQSTTVTTSVTGNVITANVAASKSVGTFALELGNTSAGQVIQKVSGWYAYDSDSVFLPASGGSFAVTVGAAPDDVTHVTALPSRAVLESISGDGRNLTFSLSGEGKVVVDVQAPGNDWVSVTGGTVVSAAGEIYTIDIGAPGPHTISVGYVANLAPVIASNGAGATATISLAENLSAVTTVLATDANKLQGDIVAYSIQAGGDGALFAINSATGALTFRTAPDFEAPADLNRDNVYNVTIVATDARGLADTQALEISVTNKTGINRTGSLFNDTMNGTGEEDSLNGSWGNDTINGLGGNDKLYGDVGNDRLNGGDGTDQLYGQSGDDTLDAGSGNDLVVGGTGRDTLIGGGGLDTFLFQSTNDSATSTSGRDIIRDFELGIDKIDISQIDASVFQGGDQAFSFLATPTTKFTASSQVHYFYQFVNGVEYTVVEGRTSGTGAAFSIGLLGHLTLSASDFVL</sequence>
<dbReference type="InterPro" id="IPR001343">
    <property type="entry name" value="Hemolysn_Ca-bd"/>
</dbReference>
<dbReference type="Proteomes" id="UP001222770">
    <property type="component" value="Unassembled WGS sequence"/>
</dbReference>
<dbReference type="SUPFAM" id="SSF88713">
    <property type="entry name" value="Glycoside hydrolase/deacetylase"/>
    <property type="match status" value="1"/>
</dbReference>
<dbReference type="InterPro" id="IPR015919">
    <property type="entry name" value="Cadherin-like_sf"/>
</dbReference>
<protein>
    <submittedName>
        <fullName evidence="11">M10 family metallopeptidase C-terminal domain-containing protein</fullName>
    </submittedName>
</protein>
<dbReference type="InterPro" id="IPR002126">
    <property type="entry name" value="Cadherin-like_dom"/>
</dbReference>
<dbReference type="InterPro" id="IPR013858">
    <property type="entry name" value="Peptidase_M10B_C"/>
</dbReference>
<comment type="subcellular location">
    <subcellularLocation>
        <location evidence="2">Membrane</location>
    </subcellularLocation>
    <subcellularLocation>
        <location evidence="3">Secreted</location>
    </subcellularLocation>
</comment>
<comment type="cofactor">
    <cofactor evidence="1">
        <name>Ca(2+)</name>
        <dbReference type="ChEBI" id="CHEBI:29108"/>
    </cofactor>
</comment>
<feature type="domain" description="Cadherin" evidence="10">
    <location>
        <begin position="828"/>
        <end position="936"/>
    </location>
</feature>
<evidence type="ECO:0000256" key="2">
    <source>
        <dbReference type="ARBA" id="ARBA00004370"/>
    </source>
</evidence>